<evidence type="ECO:0000256" key="7">
    <source>
        <dbReference type="ARBA" id="ARBA00023136"/>
    </source>
</evidence>
<keyword evidence="3" id="KW-0813">Transport</keyword>
<comment type="subcellular location">
    <subcellularLocation>
        <location evidence="1">Cell membrane</location>
        <topology evidence="1">Multi-pass membrane protein</topology>
    </subcellularLocation>
</comment>
<protein>
    <recommendedName>
        <fullName evidence="11">AI-2E family transporter</fullName>
    </recommendedName>
</protein>
<evidence type="ECO:0000256" key="5">
    <source>
        <dbReference type="ARBA" id="ARBA00022692"/>
    </source>
</evidence>
<evidence type="ECO:0000256" key="1">
    <source>
        <dbReference type="ARBA" id="ARBA00004651"/>
    </source>
</evidence>
<evidence type="ECO:0000256" key="3">
    <source>
        <dbReference type="ARBA" id="ARBA00022448"/>
    </source>
</evidence>
<feature type="transmembrane region" description="Helical" evidence="8">
    <location>
        <begin position="135"/>
        <end position="159"/>
    </location>
</feature>
<evidence type="ECO:0008006" key="11">
    <source>
        <dbReference type="Google" id="ProtNLM"/>
    </source>
</evidence>
<sequence length="338" mass="37238">MESVLKILLIVIAVAFAWNIRDIIALFFVSLLLSAALDPSIDYLRQYKIPRALGVLLIYVVFISLFLLLVIGISKPLAAEVSSFSKDLPSFYLDIDRNLQNFQQSTFLTPERVTSLRNGLDDLLLTLTRVASGNILPFFSALFGGLLSLMLVLVITFYLTVQESALRQFLIWLTPKNKEKETASIMEKIKQKLGWWLRGQMVLSLIIFLITYVGLKILGIQYALVLALLAGFFETIPYLGPVLSAVPAVFLTLISPWGGVVKAVFVVVLYILIQQAENHLLVPKVMAKSVGLNPLIVIFSILIGAKLAGIVGALVAVPAAAAITVYIQEKGLTKEFIT</sequence>
<accession>A0A1G2BIV4</accession>
<comment type="similarity">
    <text evidence="2">Belongs to the autoinducer-2 exporter (AI-2E) (TC 2.A.86) family.</text>
</comment>
<keyword evidence="5 8" id="KW-0812">Transmembrane</keyword>
<feature type="transmembrane region" description="Helical" evidence="8">
    <location>
        <begin position="246"/>
        <end position="273"/>
    </location>
</feature>
<dbReference type="PANTHER" id="PTHR21716:SF53">
    <property type="entry name" value="PERMEASE PERM-RELATED"/>
    <property type="match status" value="1"/>
</dbReference>
<feature type="transmembrane region" description="Helical" evidence="8">
    <location>
        <begin position="222"/>
        <end position="240"/>
    </location>
</feature>
<gene>
    <name evidence="9" type="ORF">A2677_02955</name>
</gene>
<dbReference type="AlphaFoldDB" id="A0A1G2BIV4"/>
<keyword evidence="4" id="KW-1003">Cell membrane</keyword>
<evidence type="ECO:0000256" key="8">
    <source>
        <dbReference type="SAM" id="Phobius"/>
    </source>
</evidence>
<dbReference type="GO" id="GO:0055085">
    <property type="term" value="P:transmembrane transport"/>
    <property type="evidence" value="ECO:0007669"/>
    <property type="project" value="TreeGrafter"/>
</dbReference>
<dbReference type="Pfam" id="PF01594">
    <property type="entry name" value="AI-2E_transport"/>
    <property type="match status" value="1"/>
</dbReference>
<feature type="transmembrane region" description="Helical" evidence="8">
    <location>
        <begin position="7"/>
        <end position="33"/>
    </location>
</feature>
<dbReference type="EMBL" id="MHKK01000041">
    <property type="protein sequence ID" value="OGY89143.1"/>
    <property type="molecule type" value="Genomic_DNA"/>
</dbReference>
<evidence type="ECO:0000313" key="10">
    <source>
        <dbReference type="Proteomes" id="UP000177817"/>
    </source>
</evidence>
<name>A0A1G2BIV4_9BACT</name>
<dbReference type="InterPro" id="IPR002549">
    <property type="entry name" value="AI-2E-like"/>
</dbReference>
<dbReference type="GO" id="GO:0005886">
    <property type="term" value="C:plasma membrane"/>
    <property type="evidence" value="ECO:0007669"/>
    <property type="project" value="UniProtKB-SubCell"/>
</dbReference>
<feature type="transmembrane region" description="Helical" evidence="8">
    <location>
        <begin position="53"/>
        <end position="73"/>
    </location>
</feature>
<evidence type="ECO:0000256" key="4">
    <source>
        <dbReference type="ARBA" id="ARBA00022475"/>
    </source>
</evidence>
<organism evidence="9 10">
    <name type="scientific">Candidatus Komeilibacteria bacterium RIFCSPHIGHO2_01_FULL_52_14</name>
    <dbReference type="NCBI Taxonomy" id="1798549"/>
    <lineage>
        <taxon>Bacteria</taxon>
        <taxon>Candidatus Komeiliibacteriota</taxon>
    </lineage>
</organism>
<dbReference type="Proteomes" id="UP000177817">
    <property type="component" value="Unassembled WGS sequence"/>
</dbReference>
<evidence type="ECO:0000256" key="2">
    <source>
        <dbReference type="ARBA" id="ARBA00009773"/>
    </source>
</evidence>
<evidence type="ECO:0000256" key="6">
    <source>
        <dbReference type="ARBA" id="ARBA00022989"/>
    </source>
</evidence>
<dbReference type="PANTHER" id="PTHR21716">
    <property type="entry name" value="TRANSMEMBRANE PROTEIN"/>
    <property type="match status" value="1"/>
</dbReference>
<evidence type="ECO:0000313" key="9">
    <source>
        <dbReference type="EMBL" id="OGY89143.1"/>
    </source>
</evidence>
<proteinExistence type="inferred from homology"/>
<keyword evidence="6 8" id="KW-1133">Transmembrane helix</keyword>
<feature type="transmembrane region" description="Helical" evidence="8">
    <location>
        <begin position="195"/>
        <end position="215"/>
    </location>
</feature>
<comment type="caution">
    <text evidence="9">The sequence shown here is derived from an EMBL/GenBank/DDBJ whole genome shotgun (WGS) entry which is preliminary data.</text>
</comment>
<reference evidence="9 10" key="1">
    <citation type="journal article" date="2016" name="Nat. Commun.">
        <title>Thousands of microbial genomes shed light on interconnected biogeochemical processes in an aquifer system.</title>
        <authorList>
            <person name="Anantharaman K."/>
            <person name="Brown C.T."/>
            <person name="Hug L.A."/>
            <person name="Sharon I."/>
            <person name="Castelle C.J."/>
            <person name="Probst A.J."/>
            <person name="Thomas B.C."/>
            <person name="Singh A."/>
            <person name="Wilkins M.J."/>
            <person name="Karaoz U."/>
            <person name="Brodie E.L."/>
            <person name="Williams K.H."/>
            <person name="Hubbard S.S."/>
            <person name="Banfield J.F."/>
        </authorList>
    </citation>
    <scope>NUCLEOTIDE SEQUENCE [LARGE SCALE GENOMIC DNA]</scope>
</reference>
<keyword evidence="7 8" id="KW-0472">Membrane</keyword>